<evidence type="ECO:0000313" key="2">
    <source>
        <dbReference type="Proteomes" id="UP000005845"/>
    </source>
</evidence>
<dbReference type="eggNOG" id="COG1073">
    <property type="taxonomic scope" value="Bacteria"/>
</dbReference>
<evidence type="ECO:0000313" key="1">
    <source>
        <dbReference type="EMBL" id="GAB41247.1"/>
    </source>
</evidence>
<gene>
    <name evidence="1" type="ORF">GOSPT_125_00140</name>
</gene>
<dbReference type="SUPFAM" id="SSF53474">
    <property type="entry name" value="alpha/beta-Hydrolases"/>
    <property type="match status" value="2"/>
</dbReference>
<protein>
    <recommendedName>
        <fullName evidence="3">Serine aminopeptidase S33 domain-containing protein</fullName>
    </recommendedName>
</protein>
<dbReference type="InterPro" id="IPR029058">
    <property type="entry name" value="AB_hydrolase_fold"/>
</dbReference>
<dbReference type="RefSeq" id="WP_005208501.1">
    <property type="nucleotide sequence ID" value="NZ_BAFC01000123.1"/>
</dbReference>
<accession>H5U689</accession>
<dbReference type="EMBL" id="BAFC01000123">
    <property type="protein sequence ID" value="GAB41247.1"/>
    <property type="molecule type" value="Genomic_DNA"/>
</dbReference>
<dbReference type="Proteomes" id="UP000005845">
    <property type="component" value="Unassembled WGS sequence"/>
</dbReference>
<name>H5U689_9ACTN</name>
<sequence length="594" mass="64851">MRIVNKPTYLAMGGVPLFGVYTHPEDGLVRGAVLVCPPLGKELNHTWRGFKRLAELLAAQRLLVLRIDYAGTGESAGSQADPSAVERWDRSVTAAFDHLVDLEVGPIAVIAHRSGALVAASNESVRDSADCLVLWDPIQRGRHFVRTQQMLYATLSESEDAPAAGSDELVQLAGLTLHREAARAFSRKTLDPVAVVGSRRDRVLALLSGDDLESSLAQSVSAAGGTVSALTDQAPFIQATEALLIDFPPELERIAQWLSQQMPAATTFVSPMPVSSAVVASTPDGRAIETRVMVTDDGITVWDTAVAGTHRIADRLLVTHPIGHDIRSGPARLYVELANEVAARGGRTVRFDRRGVGESGMTSTDDTFVKLFTRTYVNDGNRILDELNLSRITVVAHLGICAGNWMSAHAAIETARRQSGRSRVVAIVANVNRWDVWPDWSLPFMRGADSASARLEFQRHRVLYRGIRDLTDFSGKVRSTRLRAALARLRVFQMPETMLARIQRAGAEVRLVLAPNDYRQFTRLSGHRAMSRLGISIPVVHLTDGDHAGYHMPTRAMLKDEALRALDLYDVTTTVVDPADPAGEVDQPVHTAVR</sequence>
<dbReference type="AlphaFoldDB" id="H5U689"/>
<comment type="caution">
    <text evidence="1">The sequence shown here is derived from an EMBL/GenBank/DDBJ whole genome shotgun (WGS) entry which is preliminary data.</text>
</comment>
<reference evidence="1 2" key="1">
    <citation type="submission" date="2012-02" db="EMBL/GenBank/DDBJ databases">
        <title>Whole genome shotgun sequence of Gordonia sputi NBRC 100414.</title>
        <authorList>
            <person name="Yoshida I."/>
            <person name="Hosoyama A."/>
            <person name="Tsuchikane K."/>
            <person name="Katsumata H."/>
            <person name="Yamazaki S."/>
            <person name="Fujita N."/>
        </authorList>
    </citation>
    <scope>NUCLEOTIDE SEQUENCE [LARGE SCALE GENOMIC DNA]</scope>
    <source>
        <strain evidence="1 2">NBRC 100414</strain>
    </source>
</reference>
<keyword evidence="2" id="KW-1185">Reference proteome</keyword>
<organism evidence="1 2">
    <name type="scientific">Gordonia sputi NBRC 100414</name>
    <dbReference type="NCBI Taxonomy" id="1089453"/>
    <lineage>
        <taxon>Bacteria</taxon>
        <taxon>Bacillati</taxon>
        <taxon>Actinomycetota</taxon>
        <taxon>Actinomycetes</taxon>
        <taxon>Mycobacteriales</taxon>
        <taxon>Gordoniaceae</taxon>
        <taxon>Gordonia</taxon>
    </lineage>
</organism>
<evidence type="ECO:0008006" key="3">
    <source>
        <dbReference type="Google" id="ProtNLM"/>
    </source>
</evidence>
<dbReference type="Gene3D" id="3.40.50.1820">
    <property type="entry name" value="alpha/beta hydrolase"/>
    <property type="match status" value="2"/>
</dbReference>
<proteinExistence type="predicted"/>